<dbReference type="PANTHER" id="PTHR15952:SF11">
    <property type="entry name" value="EXPORTIN-T"/>
    <property type="match status" value="1"/>
</dbReference>
<keyword evidence="1" id="KW-0820">tRNA-binding</keyword>
<comment type="similarity">
    <text evidence="1">Belongs to the exportin family.</text>
</comment>
<keyword evidence="1" id="KW-0539">Nucleus</keyword>
<sequence>LCGQLESIGMFKRVIADFLMAENKQHVMLVAFLDQRGLRSPWRSVRVRCAYLITPLIKSHRKTLVPHTEQLLAQFADLLQLPCEPDPSINIPHCGSCKVGDQLKHDNPPGPLLSVTETSFLYEAAAQLIAAGGTVSTPVVTTNEVGTVEDRAGHLFRMLLAPVFAQYGQLVELYVSESDPKTAEARGRLTKQAADLITRTSRVFSQPKSVLTPTCQAVLCEALQIMLTGLTRFPSEAWAPGRAAACAGVRAFLHRMVACLGPSSPTEQPSDSNHVSEILLAALIQAVPQLVRPLQVHHRLNGWANGGVLPNVADAEQRWHEIRDVIPLITQVILRYKPLSSILAQVEACIDADDPLGLRSGLLLFLQLIQLNANDNQFYENFLLSQLVPFCVVAPTRPNFRLTDAQFGLALNEVGNCLFVLAQKQPGLCSFLQNVFLPGQQLSNDLIQSYVGTLKAHNVKDFCTFLRGLCDSADSLEAGDAKTSTRFVSRPEY</sequence>
<dbReference type="WBParaSite" id="ECPE_0001148101-mRNA-1">
    <property type="protein sequence ID" value="ECPE_0001148101-mRNA-1"/>
    <property type="gene ID" value="ECPE_0001148101"/>
</dbReference>
<proteinExistence type="inferred from homology"/>
<comment type="function">
    <text evidence="1">tRNA nucleus export receptor which facilitates tRNA translocation across the nuclear pore complex.</text>
</comment>
<dbReference type="AlphaFoldDB" id="A0A183AWW1"/>
<comment type="subcellular location">
    <subcellularLocation>
        <location evidence="1">Nucleus</location>
    </subcellularLocation>
    <subcellularLocation>
        <location evidence="1">Cytoplasm</location>
    </subcellularLocation>
    <text evidence="1">Shuttles between the nucleus and the cytoplasm.</text>
</comment>
<evidence type="ECO:0000256" key="1">
    <source>
        <dbReference type="RuleBase" id="RU366037"/>
    </source>
</evidence>
<organism evidence="3">
    <name type="scientific">Echinostoma caproni</name>
    <dbReference type="NCBI Taxonomy" id="27848"/>
    <lineage>
        <taxon>Eukaryota</taxon>
        <taxon>Metazoa</taxon>
        <taxon>Spiralia</taxon>
        <taxon>Lophotrochozoa</taxon>
        <taxon>Platyhelminthes</taxon>
        <taxon>Trematoda</taxon>
        <taxon>Digenea</taxon>
        <taxon>Plagiorchiida</taxon>
        <taxon>Echinostomata</taxon>
        <taxon>Echinostomatoidea</taxon>
        <taxon>Echinostomatidae</taxon>
        <taxon>Echinostoma</taxon>
    </lineage>
</organism>
<name>A0A183AWW1_9TREM</name>
<dbReference type="GO" id="GO:0071528">
    <property type="term" value="P:tRNA re-export from nucleus"/>
    <property type="evidence" value="ECO:0007669"/>
    <property type="project" value="UniProtKB-UniRule"/>
</dbReference>
<protein>
    <recommendedName>
        <fullName evidence="1">Exportin-T</fullName>
    </recommendedName>
    <alternativeName>
        <fullName evidence="1">Exportin(tRNA)</fullName>
    </alternativeName>
    <alternativeName>
        <fullName evidence="1">tRNA exportin</fullName>
    </alternativeName>
</protein>
<dbReference type="InterPro" id="IPR011989">
    <property type="entry name" value="ARM-like"/>
</dbReference>
<dbReference type="GO" id="GO:0031267">
    <property type="term" value="F:small GTPase binding"/>
    <property type="evidence" value="ECO:0007669"/>
    <property type="project" value="InterPro"/>
</dbReference>
<dbReference type="GO" id="GO:0005643">
    <property type="term" value="C:nuclear pore"/>
    <property type="evidence" value="ECO:0007669"/>
    <property type="project" value="TreeGrafter"/>
</dbReference>
<dbReference type="GO" id="GO:0005737">
    <property type="term" value="C:cytoplasm"/>
    <property type="evidence" value="ECO:0007669"/>
    <property type="project" value="UniProtKB-SubCell"/>
</dbReference>
<dbReference type="Gene3D" id="1.25.10.10">
    <property type="entry name" value="Leucine-rich Repeat Variant"/>
    <property type="match status" value="2"/>
</dbReference>
<dbReference type="Pfam" id="PF19282">
    <property type="entry name" value="Exportin-T"/>
    <property type="match status" value="1"/>
</dbReference>
<dbReference type="InterPro" id="IPR045546">
    <property type="entry name" value="Exportin-T_C"/>
</dbReference>
<feature type="domain" description="Exportin-T C-terminal" evidence="2">
    <location>
        <begin position="379"/>
        <end position="471"/>
    </location>
</feature>
<accession>A0A183AWW1</accession>
<dbReference type="GO" id="GO:0000049">
    <property type="term" value="F:tRNA binding"/>
    <property type="evidence" value="ECO:0007669"/>
    <property type="project" value="UniProtKB-UniRule"/>
</dbReference>
<keyword evidence="1" id="KW-0813">Transport</keyword>
<evidence type="ECO:0000313" key="3">
    <source>
        <dbReference type="WBParaSite" id="ECPE_0001148101-mRNA-1"/>
    </source>
</evidence>
<dbReference type="InterPro" id="IPR040017">
    <property type="entry name" value="XPOT"/>
</dbReference>
<keyword evidence="1" id="KW-0694">RNA-binding</keyword>
<dbReference type="GO" id="GO:0016363">
    <property type="term" value="C:nuclear matrix"/>
    <property type="evidence" value="ECO:0007669"/>
    <property type="project" value="TreeGrafter"/>
</dbReference>
<keyword evidence="1" id="KW-0963">Cytoplasm</keyword>
<dbReference type="PANTHER" id="PTHR15952">
    <property type="entry name" value="EXPORTIN-T/LOS1"/>
    <property type="match status" value="1"/>
</dbReference>
<evidence type="ECO:0000259" key="2">
    <source>
        <dbReference type="Pfam" id="PF19282"/>
    </source>
</evidence>
<reference evidence="3" key="1">
    <citation type="submission" date="2016-06" db="UniProtKB">
        <authorList>
            <consortium name="WormBaseParasite"/>
        </authorList>
    </citation>
    <scope>IDENTIFICATION</scope>
</reference>